<dbReference type="SUPFAM" id="SSF53335">
    <property type="entry name" value="S-adenosyl-L-methionine-dependent methyltransferases"/>
    <property type="match status" value="1"/>
</dbReference>
<proteinExistence type="predicted"/>
<name>A0AAD7JY21_9AGAR</name>
<gene>
    <name evidence="1" type="ORF">DFH07DRAFT_148142</name>
</gene>
<accession>A0AAD7JY21</accession>
<dbReference type="Proteomes" id="UP001215280">
    <property type="component" value="Unassembled WGS sequence"/>
</dbReference>
<dbReference type="Pfam" id="PF13489">
    <property type="entry name" value="Methyltransf_23"/>
    <property type="match status" value="1"/>
</dbReference>
<comment type="caution">
    <text evidence="1">The sequence shown here is derived from an EMBL/GenBank/DDBJ whole genome shotgun (WGS) entry which is preliminary data.</text>
</comment>
<sequence>MHAEQQDSRDHTLKDVHGRGMNILSEEYKLPADRAEMDRLSIQHRMWRLLVGGLYPPALKDTIDKVLEDPQSTILDAGCGPAIWSIEMAQMYPGVHVVGVDLARNFHERPPSNFEFIQMDLSPGLPPCRNTRGYDLIHARSLVGHLKDPKAFIRQAHGALRTGATYRRSACATPTHDQRVTPGGIFILGDLGKKIYDRDKKELPPRFPPGTTGSEPDNASWFVGWQQIWLGILGPGVQSVDAYLEDSPFSSVSSRRYFAPIGWKGDLEDGAELGEITLKNSLQWARAAVPAVLASGKYDRQVIDFWLDAIEAECVSKQMYLAWDLALSVKAPESDGIV</sequence>
<dbReference type="GO" id="GO:0032259">
    <property type="term" value="P:methylation"/>
    <property type="evidence" value="ECO:0007669"/>
    <property type="project" value="UniProtKB-KW"/>
</dbReference>
<dbReference type="GO" id="GO:0008168">
    <property type="term" value="F:methyltransferase activity"/>
    <property type="evidence" value="ECO:0007669"/>
    <property type="project" value="UniProtKB-KW"/>
</dbReference>
<dbReference type="PANTHER" id="PTHR43591:SF24">
    <property type="entry name" value="2-METHOXY-6-POLYPRENYL-1,4-BENZOQUINOL METHYLASE, MITOCHONDRIAL"/>
    <property type="match status" value="1"/>
</dbReference>
<dbReference type="EMBL" id="JARJLG010000018">
    <property type="protein sequence ID" value="KAJ7772947.1"/>
    <property type="molecule type" value="Genomic_DNA"/>
</dbReference>
<keyword evidence="2" id="KW-1185">Reference proteome</keyword>
<reference evidence="1" key="1">
    <citation type="submission" date="2023-03" db="EMBL/GenBank/DDBJ databases">
        <title>Massive genome expansion in bonnet fungi (Mycena s.s.) driven by repeated elements and novel gene families across ecological guilds.</title>
        <authorList>
            <consortium name="Lawrence Berkeley National Laboratory"/>
            <person name="Harder C.B."/>
            <person name="Miyauchi S."/>
            <person name="Viragh M."/>
            <person name="Kuo A."/>
            <person name="Thoen E."/>
            <person name="Andreopoulos B."/>
            <person name="Lu D."/>
            <person name="Skrede I."/>
            <person name="Drula E."/>
            <person name="Henrissat B."/>
            <person name="Morin E."/>
            <person name="Kohler A."/>
            <person name="Barry K."/>
            <person name="LaButti K."/>
            <person name="Morin E."/>
            <person name="Salamov A."/>
            <person name="Lipzen A."/>
            <person name="Mereny Z."/>
            <person name="Hegedus B."/>
            <person name="Baldrian P."/>
            <person name="Stursova M."/>
            <person name="Weitz H."/>
            <person name="Taylor A."/>
            <person name="Grigoriev I.V."/>
            <person name="Nagy L.G."/>
            <person name="Martin F."/>
            <person name="Kauserud H."/>
        </authorList>
    </citation>
    <scope>NUCLEOTIDE SEQUENCE</scope>
    <source>
        <strain evidence="1">CBHHK188m</strain>
    </source>
</reference>
<organism evidence="1 2">
    <name type="scientific">Mycena maculata</name>
    <dbReference type="NCBI Taxonomy" id="230809"/>
    <lineage>
        <taxon>Eukaryota</taxon>
        <taxon>Fungi</taxon>
        <taxon>Dikarya</taxon>
        <taxon>Basidiomycota</taxon>
        <taxon>Agaricomycotina</taxon>
        <taxon>Agaricomycetes</taxon>
        <taxon>Agaricomycetidae</taxon>
        <taxon>Agaricales</taxon>
        <taxon>Marasmiineae</taxon>
        <taxon>Mycenaceae</taxon>
        <taxon>Mycena</taxon>
    </lineage>
</organism>
<evidence type="ECO:0000313" key="1">
    <source>
        <dbReference type="EMBL" id="KAJ7772947.1"/>
    </source>
</evidence>
<keyword evidence="1" id="KW-0808">Transferase</keyword>
<dbReference type="PANTHER" id="PTHR43591">
    <property type="entry name" value="METHYLTRANSFERASE"/>
    <property type="match status" value="1"/>
</dbReference>
<dbReference type="AlphaFoldDB" id="A0AAD7JY21"/>
<dbReference type="Gene3D" id="3.40.50.150">
    <property type="entry name" value="Vaccinia Virus protein VP39"/>
    <property type="match status" value="1"/>
</dbReference>
<keyword evidence="1" id="KW-0489">Methyltransferase</keyword>
<dbReference type="CDD" id="cd02440">
    <property type="entry name" value="AdoMet_MTases"/>
    <property type="match status" value="1"/>
</dbReference>
<protein>
    <submittedName>
        <fullName evidence="1">S-adenosyl-L-methionine-dependent methyltransferase</fullName>
    </submittedName>
</protein>
<dbReference type="InterPro" id="IPR029063">
    <property type="entry name" value="SAM-dependent_MTases_sf"/>
</dbReference>
<evidence type="ECO:0000313" key="2">
    <source>
        <dbReference type="Proteomes" id="UP001215280"/>
    </source>
</evidence>